<dbReference type="GO" id="GO:0016743">
    <property type="term" value="F:carboxyl- or carbamoyltransferase activity"/>
    <property type="evidence" value="ECO:0007669"/>
    <property type="project" value="UniProtKB-UniRule"/>
</dbReference>
<sequence>MPRMMTSDPDNLFDRPDAPIRPFEFDADVARVFPDMVRRSVPGYAELVGLSGLIARRVARPGTACYDLGCSLGAVTRAMLRQVPATVRIVAVDNAPAMIAGLRDRLADVPGAERIELICADVEAVRIEQASLVVLNLTLQFIPPERRLSLLQGIRAGLVPGGALLLAEKIRVLDDRNGAWLTALHEDFKRANGYSELAIARKRAALERVLVPDSIETHEQRLAAAGFIEVTRWFQSLNFVAWIAWT</sequence>
<gene>
    <name evidence="3" type="primary">cmoA</name>
    <name evidence="6" type="ORF">EDC35_11075</name>
</gene>
<dbReference type="GO" id="GO:0002098">
    <property type="term" value="P:tRNA wobble uridine modification"/>
    <property type="evidence" value="ECO:0007669"/>
    <property type="project" value="InterPro"/>
</dbReference>
<dbReference type="PIRSF" id="PIRSF006325">
    <property type="entry name" value="MeTrfase_bac"/>
    <property type="match status" value="1"/>
</dbReference>
<dbReference type="NCBIfam" id="TIGR00740">
    <property type="entry name" value="carboxy-S-adenosyl-L-methionine synthase CmoA"/>
    <property type="match status" value="1"/>
</dbReference>
<dbReference type="Pfam" id="PF13649">
    <property type="entry name" value="Methyltransf_25"/>
    <property type="match status" value="1"/>
</dbReference>
<dbReference type="Proteomes" id="UP000295717">
    <property type="component" value="Unassembled WGS sequence"/>
</dbReference>
<keyword evidence="7" id="KW-1185">Reference proteome</keyword>
<comment type="catalytic activity">
    <reaction evidence="3">
        <text>prephenate + S-adenosyl-L-methionine = carboxy-S-adenosyl-L-methionine + 3-phenylpyruvate + H2O</text>
        <dbReference type="Rhea" id="RHEA:51692"/>
        <dbReference type="ChEBI" id="CHEBI:15377"/>
        <dbReference type="ChEBI" id="CHEBI:18005"/>
        <dbReference type="ChEBI" id="CHEBI:29934"/>
        <dbReference type="ChEBI" id="CHEBI:59789"/>
        <dbReference type="ChEBI" id="CHEBI:134278"/>
    </reaction>
</comment>
<comment type="caution">
    <text evidence="6">The sequence shown here is derived from an EMBL/GenBank/DDBJ whole genome shotgun (WGS) entry which is preliminary data.</text>
</comment>
<evidence type="ECO:0000313" key="7">
    <source>
        <dbReference type="Proteomes" id="UP000295717"/>
    </source>
</evidence>
<dbReference type="GO" id="GO:1904047">
    <property type="term" value="F:S-adenosyl-L-methionine binding"/>
    <property type="evidence" value="ECO:0007669"/>
    <property type="project" value="UniProtKB-UniRule"/>
</dbReference>
<proteinExistence type="inferred from homology"/>
<dbReference type="GO" id="GO:0008168">
    <property type="term" value="F:methyltransferase activity"/>
    <property type="evidence" value="ECO:0007669"/>
    <property type="project" value="UniProtKB-KW"/>
</dbReference>
<comment type="subunit">
    <text evidence="3">Homodimer.</text>
</comment>
<accession>A0A4R3MRP9</accession>
<keyword evidence="6" id="KW-0489">Methyltransferase</keyword>
<dbReference type="InterPro" id="IPR029063">
    <property type="entry name" value="SAM-dependent_MTases_sf"/>
</dbReference>
<keyword evidence="2 3" id="KW-0949">S-adenosyl-L-methionine</keyword>
<feature type="binding site" evidence="3">
    <location>
        <position position="203"/>
    </location>
    <ligand>
        <name>S-adenosyl-L-methionine</name>
        <dbReference type="ChEBI" id="CHEBI:59789"/>
    </ligand>
</feature>
<feature type="binding site" evidence="3">
    <location>
        <begin position="121"/>
        <end position="122"/>
    </location>
    <ligand>
        <name>S-adenosyl-L-methionine</name>
        <dbReference type="ChEBI" id="CHEBI:59789"/>
    </ligand>
</feature>
<feature type="domain" description="Methyltransferase" evidence="5">
    <location>
        <begin position="67"/>
        <end position="162"/>
    </location>
</feature>
<dbReference type="PANTHER" id="PTHR43861:SF2">
    <property type="entry name" value="CARBOXY-S-ADENOSYL-L-METHIONINE SYNTHASE"/>
    <property type="match status" value="1"/>
</dbReference>
<evidence type="ECO:0000256" key="1">
    <source>
        <dbReference type="ARBA" id="ARBA00022679"/>
    </source>
</evidence>
<dbReference type="PANTHER" id="PTHR43861">
    <property type="entry name" value="TRANS-ACONITATE 2-METHYLTRANSFERASE-RELATED"/>
    <property type="match status" value="1"/>
</dbReference>
<dbReference type="GO" id="GO:0032259">
    <property type="term" value="P:methylation"/>
    <property type="evidence" value="ECO:0007669"/>
    <property type="project" value="UniProtKB-KW"/>
</dbReference>
<dbReference type="Gene3D" id="3.40.50.150">
    <property type="entry name" value="Vaccinia Virus protein VP39"/>
    <property type="match status" value="1"/>
</dbReference>
<comment type="function">
    <text evidence="3">Catalyzes the conversion of S-adenosyl-L-methionine (SAM) to carboxy-S-adenosyl-L-methionine (Cx-SAM).</text>
</comment>
<protein>
    <recommendedName>
        <fullName evidence="3">Carboxy-S-adenosyl-L-methionine synthase</fullName>
        <shortName evidence="3">Cx-SAM synthase</shortName>
        <ecNumber evidence="3">2.1.3.-</ecNumber>
    </recommendedName>
</protein>
<evidence type="ECO:0000256" key="4">
    <source>
        <dbReference type="PIRSR" id="PIRSR006325-1"/>
    </source>
</evidence>
<keyword evidence="1 3" id="KW-0808">Transferase</keyword>
<name>A0A4R3MRP9_9GAMM</name>
<feature type="binding site" evidence="3 4">
    <location>
        <begin position="93"/>
        <end position="94"/>
    </location>
    <ligand>
        <name>S-adenosyl-L-methionine</name>
        <dbReference type="ChEBI" id="CHEBI:59789"/>
    </ligand>
</feature>
<dbReference type="InterPro" id="IPR005271">
    <property type="entry name" value="CmoA"/>
</dbReference>
<evidence type="ECO:0000256" key="3">
    <source>
        <dbReference type="HAMAP-Rule" id="MF_01589"/>
    </source>
</evidence>
<dbReference type="EC" id="2.1.3.-" evidence="3"/>
<dbReference type="AlphaFoldDB" id="A0A4R3MRP9"/>
<organism evidence="6 7">
    <name type="scientific">Thiobaca trueperi</name>
    <dbReference type="NCBI Taxonomy" id="127458"/>
    <lineage>
        <taxon>Bacteria</taxon>
        <taxon>Pseudomonadati</taxon>
        <taxon>Pseudomonadota</taxon>
        <taxon>Gammaproteobacteria</taxon>
        <taxon>Chromatiales</taxon>
        <taxon>Chromatiaceae</taxon>
        <taxon>Thiobaca</taxon>
    </lineage>
</organism>
<evidence type="ECO:0000259" key="5">
    <source>
        <dbReference type="Pfam" id="PF13649"/>
    </source>
</evidence>
<dbReference type="InterPro" id="IPR041698">
    <property type="entry name" value="Methyltransf_25"/>
</dbReference>
<comment type="similarity">
    <text evidence="3">Belongs to the class I-like SAM-binding methyltransferase superfamily. Cx-SAM synthase family.</text>
</comment>
<dbReference type="HAMAP" id="MF_01589">
    <property type="entry name" value="Cx_SAM_synthase"/>
    <property type="match status" value="1"/>
</dbReference>
<feature type="binding site" evidence="3 4">
    <location>
        <position position="44"/>
    </location>
    <ligand>
        <name>S-adenosyl-L-methionine</name>
        <dbReference type="ChEBI" id="CHEBI:59789"/>
    </ligand>
</feature>
<feature type="binding site" evidence="3 4">
    <location>
        <begin position="69"/>
        <end position="71"/>
    </location>
    <ligand>
        <name>S-adenosyl-L-methionine</name>
        <dbReference type="ChEBI" id="CHEBI:59789"/>
    </ligand>
</feature>
<dbReference type="CDD" id="cd02440">
    <property type="entry name" value="AdoMet_MTases"/>
    <property type="match status" value="1"/>
</dbReference>
<reference evidence="6 7" key="1">
    <citation type="submission" date="2019-03" db="EMBL/GenBank/DDBJ databases">
        <title>Genomic Encyclopedia of Type Strains, Phase IV (KMG-IV): sequencing the most valuable type-strain genomes for metagenomic binning, comparative biology and taxonomic classification.</title>
        <authorList>
            <person name="Goeker M."/>
        </authorList>
    </citation>
    <scope>NUCLEOTIDE SEQUENCE [LARGE SCALE GENOMIC DNA]</scope>
    <source>
        <strain evidence="6 7">DSM 13587</strain>
    </source>
</reference>
<dbReference type="EMBL" id="SMAO01000010">
    <property type="protein sequence ID" value="TCT19028.1"/>
    <property type="molecule type" value="Genomic_DNA"/>
</dbReference>
<evidence type="ECO:0000256" key="2">
    <source>
        <dbReference type="ARBA" id="ARBA00022691"/>
    </source>
</evidence>
<feature type="binding site" evidence="3 4">
    <location>
        <position position="136"/>
    </location>
    <ligand>
        <name>S-adenosyl-L-methionine</name>
        <dbReference type="ChEBI" id="CHEBI:59789"/>
    </ligand>
</feature>
<evidence type="ECO:0000313" key="6">
    <source>
        <dbReference type="EMBL" id="TCT19028.1"/>
    </source>
</evidence>
<dbReference type="SUPFAM" id="SSF53335">
    <property type="entry name" value="S-adenosyl-L-methionine-dependent methyltransferases"/>
    <property type="match status" value="1"/>
</dbReference>